<dbReference type="PROSITE" id="PS51257">
    <property type="entry name" value="PROKAR_LIPOPROTEIN"/>
    <property type="match status" value="1"/>
</dbReference>
<dbReference type="Proteomes" id="UP000182257">
    <property type="component" value="Unassembled WGS sequence"/>
</dbReference>
<dbReference type="AlphaFoldDB" id="A0A1H3ZV38"/>
<evidence type="ECO:0000313" key="2">
    <source>
        <dbReference type="EMBL" id="SEA27583.1"/>
    </source>
</evidence>
<dbReference type="CDD" id="cd13120">
    <property type="entry name" value="BF2867_like_N"/>
    <property type="match status" value="1"/>
</dbReference>
<sequence length="644" mass="69867">MLRIDMKLHKLLSLTVALSLLVACDTNDEALVPDEALQINGITATLSSTQAATRAETSLGVGRTAFADGDVIVFTTIKRTKYPLENFTYGNIQYSYNGSGWARSSNGTTNDPEKIYWSDVTSAHTFTGYCLPSSSYYWQTVTTDNIVTYKGELGYGVDDKGTIDFSTDNESIIAEDLLVSHSKNVKPETGGASAQVDFKHALSNVCVVVNVTGFATNSLDKKVDVTDMVIKNQPCVFTWGADTTTLSTFNVTDTSNNKIKNIKLWRKSVSGENEDKTFVFYGLTTPQNADYRKINGNSDKLSFKFTVTYPNAIDPTQTDTHTYQGTVSDEVLFNSGKCTTINVSLNHKNEKMLVDVNYTDWNYVSTPDLGELRKKSTYMTLTKDDVKIHSTDGVTIDNATWLYTNGNEVYDVYGNDGNTAATAYRITSAAQMLAFAQEVNNAYTFKDKYVRLDADITMQKSATATGYSWIGIGDANDDNKVFQGTFLGGDRYINRLSGSPLFVNLGDSACVEQLYITAIGEVSTGALAGTNAGIIGGCKVIDDVTLSGTTAGALVGTNSSTGTIHACYYTGEGNLIGTDSGTTKGCYQANQLTSLTNSALSTLVTTLNTNLTTWYSDTSNSGKFKSKFQFTYTIGNYPTVQVAP</sequence>
<feature type="signal peptide" evidence="1">
    <location>
        <begin position="1"/>
        <end position="22"/>
    </location>
</feature>
<feature type="chain" id="PRO_5010374219" evidence="1">
    <location>
        <begin position="23"/>
        <end position="644"/>
    </location>
</feature>
<protein>
    <submittedName>
        <fullName evidence="2">YD repeat-containing protein</fullName>
    </submittedName>
</protein>
<proteinExistence type="predicted"/>
<reference evidence="2 3" key="1">
    <citation type="submission" date="2016-10" db="EMBL/GenBank/DDBJ databases">
        <authorList>
            <person name="de Groot N.N."/>
        </authorList>
    </citation>
    <scope>NUCLEOTIDE SEQUENCE [LARGE SCALE GENOMIC DNA]</scope>
    <source>
        <strain evidence="2 3">D31d</strain>
    </source>
</reference>
<evidence type="ECO:0000256" key="1">
    <source>
        <dbReference type="SAM" id="SignalP"/>
    </source>
</evidence>
<keyword evidence="1" id="KW-0732">Signal</keyword>
<gene>
    <name evidence="2" type="ORF">SAMN05216462_0939</name>
</gene>
<accession>A0A1H3ZV38</accession>
<dbReference type="EMBL" id="FNRF01000002">
    <property type="protein sequence ID" value="SEA27583.1"/>
    <property type="molecule type" value="Genomic_DNA"/>
</dbReference>
<name>A0A1H3ZV38_XYLRU</name>
<organism evidence="2 3">
    <name type="scientific">Xylanibacter ruminicola</name>
    <name type="common">Prevotella ruminicola</name>
    <dbReference type="NCBI Taxonomy" id="839"/>
    <lineage>
        <taxon>Bacteria</taxon>
        <taxon>Pseudomonadati</taxon>
        <taxon>Bacteroidota</taxon>
        <taxon>Bacteroidia</taxon>
        <taxon>Bacteroidales</taxon>
        <taxon>Prevotellaceae</taxon>
        <taxon>Xylanibacter</taxon>
    </lineage>
</organism>
<evidence type="ECO:0000313" key="3">
    <source>
        <dbReference type="Proteomes" id="UP000182257"/>
    </source>
</evidence>